<sequence>MEFSSDDSVQDPNFMPDEDFSDTSTSDDNDSQIWNPPRFSRRLSTFSDGWMDGRTVDGRKTVQHAMGNAKS</sequence>
<organism evidence="2 3">
    <name type="scientific">Pieris macdunnoughi</name>
    <dbReference type="NCBI Taxonomy" id="345717"/>
    <lineage>
        <taxon>Eukaryota</taxon>
        <taxon>Metazoa</taxon>
        <taxon>Ecdysozoa</taxon>
        <taxon>Arthropoda</taxon>
        <taxon>Hexapoda</taxon>
        <taxon>Insecta</taxon>
        <taxon>Pterygota</taxon>
        <taxon>Neoptera</taxon>
        <taxon>Endopterygota</taxon>
        <taxon>Lepidoptera</taxon>
        <taxon>Glossata</taxon>
        <taxon>Ditrysia</taxon>
        <taxon>Papilionoidea</taxon>
        <taxon>Pieridae</taxon>
        <taxon>Pierinae</taxon>
        <taxon>Pieris</taxon>
    </lineage>
</organism>
<proteinExistence type="predicted"/>
<evidence type="ECO:0000313" key="3">
    <source>
        <dbReference type="Proteomes" id="UP000663880"/>
    </source>
</evidence>
<dbReference type="OrthoDB" id="7446731at2759"/>
<feature type="compositionally biased region" description="Acidic residues" evidence="1">
    <location>
        <begin position="16"/>
        <end position="30"/>
    </location>
</feature>
<reference evidence="2" key="1">
    <citation type="submission" date="2021-02" db="EMBL/GenBank/DDBJ databases">
        <authorList>
            <person name="Steward A R."/>
        </authorList>
    </citation>
    <scope>NUCLEOTIDE SEQUENCE</scope>
</reference>
<protein>
    <submittedName>
        <fullName evidence="2">Uncharacterized protein</fullName>
    </submittedName>
</protein>
<dbReference type="Proteomes" id="UP000663880">
    <property type="component" value="Unassembled WGS sequence"/>
</dbReference>
<keyword evidence="3" id="KW-1185">Reference proteome</keyword>
<accession>A0A821XLQ7</accession>
<evidence type="ECO:0000313" key="2">
    <source>
        <dbReference type="EMBL" id="CAF4940542.1"/>
    </source>
</evidence>
<comment type="caution">
    <text evidence="2">The sequence shown here is derived from an EMBL/GenBank/DDBJ whole genome shotgun (WGS) entry which is preliminary data.</text>
</comment>
<feature type="region of interest" description="Disordered" evidence="1">
    <location>
        <begin position="1"/>
        <end position="71"/>
    </location>
</feature>
<gene>
    <name evidence="2" type="ORF">PMACD_LOCUS14687</name>
</gene>
<name>A0A821XLQ7_9NEOP</name>
<dbReference type="EMBL" id="CAJOBZ010000066">
    <property type="protein sequence ID" value="CAF4940542.1"/>
    <property type="molecule type" value="Genomic_DNA"/>
</dbReference>
<dbReference type="AlphaFoldDB" id="A0A821XLQ7"/>
<evidence type="ECO:0000256" key="1">
    <source>
        <dbReference type="SAM" id="MobiDB-lite"/>
    </source>
</evidence>